<dbReference type="InterPro" id="IPR008920">
    <property type="entry name" value="TF_FadR/GntR_C"/>
</dbReference>
<dbReference type="Pfam" id="PF00392">
    <property type="entry name" value="GntR"/>
    <property type="match status" value="1"/>
</dbReference>
<feature type="domain" description="HTH gntR-type" evidence="4">
    <location>
        <begin position="7"/>
        <end position="75"/>
    </location>
</feature>
<dbReference type="InterPro" id="IPR000524">
    <property type="entry name" value="Tscrpt_reg_HTH_GntR"/>
</dbReference>
<dbReference type="PANTHER" id="PTHR43537">
    <property type="entry name" value="TRANSCRIPTIONAL REGULATOR, GNTR FAMILY"/>
    <property type="match status" value="1"/>
</dbReference>
<dbReference type="InterPro" id="IPR036388">
    <property type="entry name" value="WH-like_DNA-bd_sf"/>
</dbReference>
<keyword evidence="2 5" id="KW-0238">DNA-binding</keyword>
<dbReference type="SUPFAM" id="SSF46785">
    <property type="entry name" value="Winged helix' DNA-binding domain"/>
    <property type="match status" value="1"/>
</dbReference>
<reference evidence="5 6" key="1">
    <citation type="submission" date="2017-09" db="EMBL/GenBank/DDBJ databases">
        <authorList>
            <person name="Ehlers B."/>
            <person name="Leendertz F.H."/>
        </authorList>
    </citation>
    <scope>NUCLEOTIDE SEQUENCE [LARGE SCALE GENOMIC DNA]</scope>
    <source>
        <strain evidence="5 6">CGMCC 4.6857</strain>
    </source>
</reference>
<dbReference type="EMBL" id="OBDY01000015">
    <property type="protein sequence ID" value="SNY54549.1"/>
    <property type="molecule type" value="Genomic_DNA"/>
</dbReference>
<dbReference type="InterPro" id="IPR036390">
    <property type="entry name" value="WH_DNA-bd_sf"/>
</dbReference>
<dbReference type="Pfam" id="PF07729">
    <property type="entry name" value="FCD"/>
    <property type="match status" value="1"/>
</dbReference>
<dbReference type="SMART" id="SM00345">
    <property type="entry name" value="HTH_GNTR"/>
    <property type="match status" value="1"/>
</dbReference>
<dbReference type="PROSITE" id="PS50949">
    <property type="entry name" value="HTH_GNTR"/>
    <property type="match status" value="1"/>
</dbReference>
<dbReference type="AlphaFoldDB" id="A0A285J2N3"/>
<evidence type="ECO:0000313" key="5">
    <source>
        <dbReference type="EMBL" id="SNY54549.1"/>
    </source>
</evidence>
<dbReference type="InterPro" id="IPR011711">
    <property type="entry name" value="GntR_C"/>
</dbReference>
<sequence>MDPVSPSPLVAQVAERVRGRISSGEWGVGTKLPGEHTLAPLLGVSRPTLREAMRILAGAGLVESRQGAGVFVVATEPRVNWSVQLRRAALTDVYEVRVALEVEAARLAAARRTDGDMTAITAAMDRRVAAAGENDAAFVDADIALHAAIVAAAHNPILANLFTEFLPALRAGLINLVELLDLRAKLPNPGQDTHAALVAAVAAQDPEAAERTLRQELRNTLALLRRD</sequence>
<dbReference type="GO" id="GO:0003677">
    <property type="term" value="F:DNA binding"/>
    <property type="evidence" value="ECO:0007669"/>
    <property type="project" value="UniProtKB-KW"/>
</dbReference>
<gene>
    <name evidence="5" type="ORF">SAMN05421748_11599</name>
</gene>
<accession>A0A285J2N3</accession>
<keyword evidence="6" id="KW-1185">Reference proteome</keyword>
<dbReference type="Gene3D" id="1.10.10.10">
    <property type="entry name" value="Winged helix-like DNA-binding domain superfamily/Winged helix DNA-binding domain"/>
    <property type="match status" value="1"/>
</dbReference>
<proteinExistence type="predicted"/>
<evidence type="ECO:0000256" key="2">
    <source>
        <dbReference type="ARBA" id="ARBA00023125"/>
    </source>
</evidence>
<dbReference type="SUPFAM" id="SSF48008">
    <property type="entry name" value="GntR ligand-binding domain-like"/>
    <property type="match status" value="1"/>
</dbReference>
<evidence type="ECO:0000256" key="1">
    <source>
        <dbReference type="ARBA" id="ARBA00023015"/>
    </source>
</evidence>
<dbReference type="PRINTS" id="PR00035">
    <property type="entry name" value="HTHGNTR"/>
</dbReference>
<dbReference type="Gene3D" id="1.20.120.530">
    <property type="entry name" value="GntR ligand-binding domain-like"/>
    <property type="match status" value="1"/>
</dbReference>
<evidence type="ECO:0000256" key="3">
    <source>
        <dbReference type="ARBA" id="ARBA00023163"/>
    </source>
</evidence>
<keyword evidence="1" id="KW-0805">Transcription regulation</keyword>
<keyword evidence="3" id="KW-0804">Transcription</keyword>
<dbReference type="PANTHER" id="PTHR43537:SF47">
    <property type="entry name" value="REGULATORY PROTEIN GNTR HTH"/>
    <property type="match status" value="1"/>
</dbReference>
<dbReference type="OrthoDB" id="5450856at2"/>
<dbReference type="Proteomes" id="UP000219612">
    <property type="component" value="Unassembled WGS sequence"/>
</dbReference>
<dbReference type="RefSeq" id="WP_097323463.1">
    <property type="nucleotide sequence ID" value="NZ_OBDY01000015.1"/>
</dbReference>
<dbReference type="CDD" id="cd07377">
    <property type="entry name" value="WHTH_GntR"/>
    <property type="match status" value="1"/>
</dbReference>
<name>A0A285J2N3_9ACTN</name>
<protein>
    <submittedName>
        <fullName evidence="5">DNA-binding transcriptional regulator, FadR family</fullName>
    </submittedName>
</protein>
<evidence type="ECO:0000259" key="4">
    <source>
        <dbReference type="PROSITE" id="PS50949"/>
    </source>
</evidence>
<dbReference type="SMART" id="SM00895">
    <property type="entry name" value="FCD"/>
    <property type="match status" value="1"/>
</dbReference>
<dbReference type="GO" id="GO:0003700">
    <property type="term" value="F:DNA-binding transcription factor activity"/>
    <property type="evidence" value="ECO:0007669"/>
    <property type="project" value="InterPro"/>
</dbReference>
<evidence type="ECO:0000313" key="6">
    <source>
        <dbReference type="Proteomes" id="UP000219612"/>
    </source>
</evidence>
<organism evidence="5 6">
    <name type="scientific">Paractinoplanes atraurantiacus</name>
    <dbReference type="NCBI Taxonomy" id="1036182"/>
    <lineage>
        <taxon>Bacteria</taxon>
        <taxon>Bacillati</taxon>
        <taxon>Actinomycetota</taxon>
        <taxon>Actinomycetes</taxon>
        <taxon>Micromonosporales</taxon>
        <taxon>Micromonosporaceae</taxon>
        <taxon>Paractinoplanes</taxon>
    </lineage>
</organism>